<dbReference type="PROSITE" id="PS50887">
    <property type="entry name" value="GGDEF"/>
    <property type="match status" value="1"/>
</dbReference>
<gene>
    <name evidence="4" type="ORF">Dace_1121</name>
</gene>
<evidence type="ECO:0000259" key="2">
    <source>
        <dbReference type="PROSITE" id="PS50883"/>
    </source>
</evidence>
<dbReference type="EMBL" id="AAEW02000014">
    <property type="protein sequence ID" value="EAT15044.1"/>
    <property type="molecule type" value="Genomic_DNA"/>
</dbReference>
<feature type="domain" description="EAL" evidence="2">
    <location>
        <begin position="510"/>
        <end position="549"/>
    </location>
</feature>
<dbReference type="InterPro" id="IPR000160">
    <property type="entry name" value="GGDEF_dom"/>
</dbReference>
<evidence type="ECO:0000256" key="1">
    <source>
        <dbReference type="SAM" id="Phobius"/>
    </source>
</evidence>
<evidence type="ECO:0000313" key="5">
    <source>
        <dbReference type="Proteomes" id="UP000005695"/>
    </source>
</evidence>
<dbReference type="InterPro" id="IPR001633">
    <property type="entry name" value="EAL_dom"/>
</dbReference>
<evidence type="ECO:0000259" key="3">
    <source>
        <dbReference type="PROSITE" id="PS50887"/>
    </source>
</evidence>
<feature type="domain" description="GGDEF" evidence="3">
    <location>
        <begin position="370"/>
        <end position="501"/>
    </location>
</feature>
<dbReference type="Pfam" id="PF00990">
    <property type="entry name" value="GGDEF"/>
    <property type="match status" value="1"/>
</dbReference>
<protein>
    <submittedName>
        <fullName evidence="4">Diguanylate cyclase</fullName>
    </submittedName>
</protein>
<comment type="caution">
    <text evidence="4">The sequence shown here is derived from an EMBL/GenBank/DDBJ whole genome shotgun (WGS) entry which is preliminary data.</text>
</comment>
<dbReference type="CDD" id="cd18773">
    <property type="entry name" value="PDC1_HK_sensor"/>
    <property type="match status" value="1"/>
</dbReference>
<reference evidence="4" key="1">
    <citation type="submission" date="2006-05" db="EMBL/GenBank/DDBJ databases">
        <title>Annotation of the draft genome assembly of Desulfuromonas acetoxidans DSM 684.</title>
        <authorList>
            <consortium name="US DOE Joint Genome Institute (JGI-ORNL)"/>
            <person name="Larimer F."/>
            <person name="Land M."/>
            <person name="Hauser L."/>
        </authorList>
    </citation>
    <scope>NUCLEOTIDE SEQUENCE [LARGE SCALE GENOMIC DNA]</scope>
    <source>
        <strain evidence="4">DSM 684</strain>
    </source>
</reference>
<dbReference type="PANTHER" id="PTHR46663">
    <property type="entry name" value="DIGUANYLATE CYCLASE DGCT-RELATED"/>
    <property type="match status" value="1"/>
</dbReference>
<evidence type="ECO:0000313" key="4">
    <source>
        <dbReference type="EMBL" id="EAT15044.1"/>
    </source>
</evidence>
<dbReference type="PANTHER" id="PTHR46663:SF2">
    <property type="entry name" value="GGDEF DOMAIN-CONTAINING PROTEIN"/>
    <property type="match status" value="1"/>
</dbReference>
<dbReference type="CDD" id="cd01949">
    <property type="entry name" value="GGDEF"/>
    <property type="match status" value="1"/>
</dbReference>
<keyword evidence="5" id="KW-1185">Reference proteome</keyword>
<accession>Q1JXU9</accession>
<feature type="transmembrane region" description="Helical" evidence="1">
    <location>
        <begin position="7"/>
        <end position="31"/>
    </location>
</feature>
<dbReference type="AlphaFoldDB" id="Q1JXU9"/>
<dbReference type="Gene3D" id="3.30.70.270">
    <property type="match status" value="1"/>
</dbReference>
<dbReference type="Gene3D" id="3.30.450.20">
    <property type="entry name" value="PAS domain"/>
    <property type="match status" value="1"/>
</dbReference>
<dbReference type="PROSITE" id="PS50883">
    <property type="entry name" value="EAL"/>
    <property type="match status" value="1"/>
</dbReference>
<dbReference type="InterPro" id="IPR052163">
    <property type="entry name" value="DGC-Regulatory_Protein"/>
</dbReference>
<organism evidence="4 5">
    <name type="scientific">Desulfuromonas acetoxidans (strain DSM 684 / 11070)</name>
    <dbReference type="NCBI Taxonomy" id="281689"/>
    <lineage>
        <taxon>Bacteria</taxon>
        <taxon>Pseudomonadati</taxon>
        <taxon>Thermodesulfobacteriota</taxon>
        <taxon>Desulfuromonadia</taxon>
        <taxon>Desulfuromonadales</taxon>
        <taxon>Desulfuromonadaceae</taxon>
        <taxon>Desulfuromonas</taxon>
    </lineage>
</organism>
<reference evidence="4" key="2">
    <citation type="submission" date="2006-05" db="EMBL/GenBank/DDBJ databases">
        <title>Sequencing of the draft genome and assembly of Desulfuromonas acetoxidans DSM 684.</title>
        <authorList>
            <consortium name="US DOE Joint Genome Institute (JGI-PGF)"/>
            <person name="Copeland A."/>
            <person name="Lucas S."/>
            <person name="Lapidus A."/>
            <person name="Barry K."/>
            <person name="Detter J.C."/>
            <person name="Glavina del Rio T."/>
            <person name="Hammon N."/>
            <person name="Israni S."/>
            <person name="Dalin E."/>
            <person name="Tice H."/>
            <person name="Bruce D."/>
            <person name="Pitluck S."/>
            <person name="Richardson P."/>
        </authorList>
    </citation>
    <scope>NUCLEOTIDE SEQUENCE [LARGE SCALE GENOMIC DNA]</scope>
    <source>
        <strain evidence="4">DSM 684</strain>
    </source>
</reference>
<dbReference type="RefSeq" id="WP_006001609.1">
    <property type="nucleotide sequence ID" value="NZ_AAEW02000014.1"/>
</dbReference>
<keyword evidence="1" id="KW-1133">Transmembrane helix</keyword>
<dbReference type="OrthoDB" id="5372181at2"/>
<dbReference type="InterPro" id="IPR043128">
    <property type="entry name" value="Rev_trsase/Diguanyl_cyclase"/>
</dbReference>
<dbReference type="NCBIfam" id="TIGR00254">
    <property type="entry name" value="GGDEF"/>
    <property type="match status" value="1"/>
</dbReference>
<dbReference type="SMART" id="SM00267">
    <property type="entry name" value="GGDEF"/>
    <property type="match status" value="1"/>
</dbReference>
<sequence>MGIIKRNLWFLFYVLCLSGLVFLILVSYLSWKETVSAHTENQKQQTELIKDALHSVLVTQEMMLDVLGTKLLREGFGRSGMATEVSIPLIFDQMLKVNPSIEALGLLTPKGDYLAISGNADMSTLPNLIKQEVSRDSFLHALKSPHMVLGRTYYFKPVDAWVIPIRKTLRDADGKPLAVMAAALSIQKSADFFNNKLHYNNDDTIKIFRAFDYYVQYASSARLEELDQLYRQQIPKGLIENVLRKFSENNRLSLKDLHDSGKIYTTITAMETGKEILLCAGYDNRYELWTTSQMDYRVVLVPFWKRVLQYALILTVYLCVLFWLFRLISRAEKQRENELLHQATHDCLTRLPNREYLQRNIHQWIYDKAPPFALLFIDMDHFKTVNDSFGHEFGDLVLQEMAARLCEFRREDELVVRQGGDEFILLTKENDVTDLLGLANRLIETLSQSYCIEDVVFNLGTSIGISRYPAHAKSFNEMLSHADIALYEAKKQRNQACMFLSGMQESYLHSVSVEQQLRSSIETLEEFFLVYQPQIDANGNFYGLEALVR</sequence>
<dbReference type="Proteomes" id="UP000005695">
    <property type="component" value="Unassembled WGS sequence"/>
</dbReference>
<dbReference type="SUPFAM" id="SSF55073">
    <property type="entry name" value="Nucleotide cyclase"/>
    <property type="match status" value="1"/>
</dbReference>
<feature type="transmembrane region" description="Helical" evidence="1">
    <location>
        <begin position="307"/>
        <end position="325"/>
    </location>
</feature>
<keyword evidence="1" id="KW-0812">Transmembrane</keyword>
<dbReference type="InterPro" id="IPR029787">
    <property type="entry name" value="Nucleotide_cyclase"/>
</dbReference>
<name>Q1JXU9_DESA6</name>
<proteinExistence type="predicted"/>
<keyword evidence="1" id="KW-0472">Membrane</keyword>